<dbReference type="Pfam" id="PF17784">
    <property type="entry name" value="Sulfotransfer_4"/>
    <property type="match status" value="1"/>
</dbReference>
<dbReference type="InterPro" id="IPR027417">
    <property type="entry name" value="P-loop_NTPase"/>
</dbReference>
<evidence type="ECO:0000256" key="1">
    <source>
        <dbReference type="SAM" id="Phobius"/>
    </source>
</evidence>
<evidence type="ECO:0008006" key="4">
    <source>
        <dbReference type="Google" id="ProtNLM"/>
    </source>
</evidence>
<keyword evidence="1" id="KW-1133">Transmembrane helix</keyword>
<evidence type="ECO:0000313" key="2">
    <source>
        <dbReference type="EMBL" id="KAK2599050.1"/>
    </source>
</evidence>
<comment type="caution">
    <text evidence="2">The sequence shown here is derived from an EMBL/GenBank/DDBJ whole genome shotgun (WGS) entry which is preliminary data.</text>
</comment>
<keyword evidence="3" id="KW-1185">Reference proteome</keyword>
<proteinExistence type="predicted"/>
<dbReference type="SUPFAM" id="SSF52540">
    <property type="entry name" value="P-loop containing nucleoside triphosphate hydrolases"/>
    <property type="match status" value="1"/>
</dbReference>
<organism evidence="2 3">
    <name type="scientific">Conoideocrella luteorostrata</name>
    <dbReference type="NCBI Taxonomy" id="1105319"/>
    <lineage>
        <taxon>Eukaryota</taxon>
        <taxon>Fungi</taxon>
        <taxon>Dikarya</taxon>
        <taxon>Ascomycota</taxon>
        <taxon>Pezizomycotina</taxon>
        <taxon>Sordariomycetes</taxon>
        <taxon>Hypocreomycetidae</taxon>
        <taxon>Hypocreales</taxon>
        <taxon>Clavicipitaceae</taxon>
        <taxon>Conoideocrella</taxon>
    </lineage>
</organism>
<dbReference type="InterPro" id="IPR040632">
    <property type="entry name" value="Sulfotransfer_4"/>
</dbReference>
<gene>
    <name evidence="2" type="ORF">QQS21_005517</name>
</gene>
<keyword evidence="1" id="KW-0472">Membrane</keyword>
<dbReference type="PANTHER" id="PTHR36978:SF3">
    <property type="entry name" value="P-LOOP CONTAINING NUCLEOSIDE TRIPHOSPHATE HYDROLASE PROTEIN"/>
    <property type="match status" value="1"/>
</dbReference>
<reference evidence="2" key="1">
    <citation type="submission" date="2023-06" db="EMBL/GenBank/DDBJ databases">
        <title>Conoideocrella luteorostrata (Hypocreales: Clavicipitaceae), a potential biocontrol fungus for elongate hemlock scale in United States Christmas tree production areas.</title>
        <authorList>
            <person name="Barrett H."/>
            <person name="Lovett B."/>
            <person name="Macias A.M."/>
            <person name="Stajich J.E."/>
            <person name="Kasson M.T."/>
        </authorList>
    </citation>
    <scope>NUCLEOTIDE SEQUENCE</scope>
    <source>
        <strain evidence="2">ARSEF 14590</strain>
    </source>
</reference>
<feature type="transmembrane region" description="Helical" evidence="1">
    <location>
        <begin position="231"/>
        <end position="254"/>
    </location>
</feature>
<dbReference type="PANTHER" id="PTHR36978">
    <property type="entry name" value="P-LOOP CONTAINING NUCLEOTIDE TRIPHOSPHATE HYDROLASE"/>
    <property type="match status" value="1"/>
</dbReference>
<keyword evidence="1" id="KW-0812">Transmembrane</keyword>
<dbReference type="Gene3D" id="3.40.50.300">
    <property type="entry name" value="P-loop containing nucleotide triphosphate hydrolases"/>
    <property type="match status" value="1"/>
</dbReference>
<evidence type="ECO:0000313" key="3">
    <source>
        <dbReference type="Proteomes" id="UP001251528"/>
    </source>
</evidence>
<protein>
    <recommendedName>
        <fullName evidence="4">NAD dependent epimerase/dehydratase</fullName>
    </recommendedName>
</protein>
<sequence>MGGAPSVPTDSRRELQVIGAGYSRTGTVSMGMALEQLLQGPVMHGGTQILGREDAYAKLWTRIFAERKNKPVLMKLLKEATEGFVGLTDSPGSLFLEELLELYPNCKVVLVKRDIHAWYKSMQPIMENTQLNPLLFRALLLPIPTWRWFPKIIQGMGSREIERLNGVPFTPDMLLTYNDWVRAHVRPEKLMEMEMAEGWEPLAKFLNTTVPSTPFPRANDAAAMTAYINRILITASLAWLGIFTVLGLACWLSWTSFGWNK</sequence>
<dbReference type="AlphaFoldDB" id="A0AAJ0CRV1"/>
<dbReference type="Proteomes" id="UP001251528">
    <property type="component" value="Unassembled WGS sequence"/>
</dbReference>
<dbReference type="EMBL" id="JASWJB010000092">
    <property type="protein sequence ID" value="KAK2599050.1"/>
    <property type="molecule type" value="Genomic_DNA"/>
</dbReference>
<accession>A0AAJ0CRV1</accession>
<name>A0AAJ0CRV1_9HYPO</name>